<dbReference type="EMBL" id="NBNE01005900">
    <property type="protein sequence ID" value="OWZ02853.1"/>
    <property type="molecule type" value="Genomic_DNA"/>
</dbReference>
<dbReference type="Proteomes" id="UP000198211">
    <property type="component" value="Unassembled WGS sequence"/>
</dbReference>
<protein>
    <submittedName>
        <fullName evidence="2">Uncharacterized protein</fullName>
    </submittedName>
</protein>
<proteinExistence type="predicted"/>
<evidence type="ECO:0000313" key="2">
    <source>
        <dbReference type="EMBL" id="OWZ02853.1"/>
    </source>
</evidence>
<keyword evidence="3" id="KW-1185">Reference proteome</keyword>
<reference evidence="3" key="1">
    <citation type="submission" date="2017-03" db="EMBL/GenBank/DDBJ databases">
        <title>Phytopthora megakarya and P. palmivora, two closely related causual agents of cacao black pod achieved similar genome size and gene model numbers by different mechanisms.</title>
        <authorList>
            <person name="Ali S."/>
            <person name="Shao J."/>
            <person name="Larry D.J."/>
            <person name="Kronmiller B."/>
            <person name="Shen D."/>
            <person name="Strem M.D."/>
            <person name="Melnick R.L."/>
            <person name="Guiltinan M.J."/>
            <person name="Tyler B.M."/>
            <person name="Meinhardt L.W."/>
            <person name="Bailey B.A."/>
        </authorList>
    </citation>
    <scope>NUCLEOTIDE SEQUENCE [LARGE SCALE GENOMIC DNA]</scope>
    <source>
        <strain evidence="3">zdho120</strain>
    </source>
</reference>
<gene>
    <name evidence="2" type="ORF">PHMEG_00025517</name>
</gene>
<evidence type="ECO:0000313" key="3">
    <source>
        <dbReference type="Proteomes" id="UP000198211"/>
    </source>
</evidence>
<feature type="non-terminal residue" evidence="2">
    <location>
        <position position="1"/>
    </location>
</feature>
<sequence length="181" mass="20574">VSHTSVEATSPSPNKPKIMHMCGPNFKGSEVYPRLGAGFKTFIHVFEKGLKEKLGLTRLPDYLSFIESLIESLIKGDQTKIVMEVFGNNSCPKLAPTLLSSVPDDATDYLVETERMNRLLYKLKDDGCRCDVKRDHRKNINDDSRTPKTLNKPSDRRSDRQNDIHQWCNHQTNNDNLNEGV</sequence>
<accession>A0A225VBU4</accession>
<feature type="region of interest" description="Disordered" evidence="1">
    <location>
        <begin position="138"/>
        <end position="160"/>
    </location>
</feature>
<organism evidence="2 3">
    <name type="scientific">Phytophthora megakarya</name>
    <dbReference type="NCBI Taxonomy" id="4795"/>
    <lineage>
        <taxon>Eukaryota</taxon>
        <taxon>Sar</taxon>
        <taxon>Stramenopiles</taxon>
        <taxon>Oomycota</taxon>
        <taxon>Peronosporomycetes</taxon>
        <taxon>Peronosporales</taxon>
        <taxon>Peronosporaceae</taxon>
        <taxon>Phytophthora</taxon>
    </lineage>
</organism>
<name>A0A225VBU4_9STRA</name>
<dbReference type="AlphaFoldDB" id="A0A225VBU4"/>
<evidence type="ECO:0000256" key="1">
    <source>
        <dbReference type="SAM" id="MobiDB-lite"/>
    </source>
</evidence>
<comment type="caution">
    <text evidence="2">The sequence shown here is derived from an EMBL/GenBank/DDBJ whole genome shotgun (WGS) entry which is preliminary data.</text>
</comment>